<dbReference type="SMART" id="SM00382">
    <property type="entry name" value="AAA"/>
    <property type="match status" value="1"/>
</dbReference>
<dbReference type="GO" id="GO:0003684">
    <property type="term" value="F:damaged DNA binding"/>
    <property type="evidence" value="ECO:0007669"/>
    <property type="project" value="UniProtKB-UniRule"/>
</dbReference>
<evidence type="ECO:0000259" key="14">
    <source>
        <dbReference type="PROSITE" id="PS50163"/>
    </source>
</evidence>
<name>A0A0H5D2F3_9RHOB</name>
<dbReference type="PRINTS" id="PR00142">
    <property type="entry name" value="RECA"/>
</dbReference>
<evidence type="ECO:0000256" key="11">
    <source>
        <dbReference type="RuleBase" id="RU000526"/>
    </source>
</evidence>
<comment type="similarity">
    <text evidence="1 10 12">Belongs to the RecA family.</text>
</comment>
<evidence type="ECO:0000256" key="7">
    <source>
        <dbReference type="ARBA" id="ARBA00023172"/>
    </source>
</evidence>
<dbReference type="HAMAP" id="MF_00268">
    <property type="entry name" value="RecA"/>
    <property type="match status" value="1"/>
</dbReference>
<dbReference type="STRING" id="481446.NIT7645_01276"/>
<reference evidence="15 16" key="1">
    <citation type="submission" date="2015-05" db="EMBL/GenBank/DDBJ databases">
        <authorList>
            <person name="Rodrigo-Torres Lidia"/>
            <person name="Arahal R.David."/>
        </authorList>
    </citation>
    <scope>NUCLEOTIDE SEQUENCE [LARGE SCALE GENOMIC DNA]</scope>
    <source>
        <strain evidence="15 16">CECT 7321</strain>
    </source>
</reference>
<evidence type="ECO:0000256" key="2">
    <source>
        <dbReference type="ARBA" id="ARBA00015553"/>
    </source>
</evidence>
<keyword evidence="9 10" id="KW-0742">SOS response</keyword>
<sequence length="355" mass="38093">MADLLTMKDNKKSGDKQKALDSALAQIERQFGKGSIMKLGDGNPLNEIEASSTGSLGLDIALGIGGLPMGRIVEIYGPESSGKTTLTLHCIAEQQKKGGVCAFVDAEHALDPQYAAKLGVDLDELLISQPDTGEQALEITDTLVRSGAVNMVIVDSVAALTPKSELEGDMGDSNVGVQARLMSQAMRKLTGSISRSNCMVIFINQIRMKIGVMFGSPETTTGGNALKFYSSVRLDIRRIGAIKDRDEVVGNATRVKVVKNKVAPPFKQVEFDIMYGEGISKMGELLDLGVAAGVVAKSGAWFSYGDERIGQGRENAKTFLRENPHIAYDIEDKIRAAHGLEFDRPEGGDDDILEA</sequence>
<evidence type="ECO:0000256" key="10">
    <source>
        <dbReference type="HAMAP-Rule" id="MF_00268"/>
    </source>
</evidence>
<accession>A0A0H5D2F3</accession>
<dbReference type="Gene3D" id="3.40.50.300">
    <property type="entry name" value="P-loop containing nucleotide triphosphate hydrolases"/>
    <property type="match status" value="1"/>
</dbReference>
<dbReference type="SUPFAM" id="SSF52540">
    <property type="entry name" value="P-loop containing nucleoside triphosphate hydrolases"/>
    <property type="match status" value="1"/>
</dbReference>
<keyword evidence="5 10" id="KW-0067">ATP-binding</keyword>
<keyword evidence="8 10" id="KW-0234">DNA repair</keyword>
<dbReference type="InterPro" id="IPR023400">
    <property type="entry name" value="RecA_C_sf"/>
</dbReference>
<evidence type="ECO:0000256" key="1">
    <source>
        <dbReference type="ARBA" id="ARBA00009391"/>
    </source>
</evidence>
<evidence type="ECO:0000256" key="6">
    <source>
        <dbReference type="ARBA" id="ARBA00023125"/>
    </source>
</evidence>
<dbReference type="PROSITE" id="PS00321">
    <property type="entry name" value="RECA_1"/>
    <property type="match status" value="1"/>
</dbReference>
<dbReference type="InterPro" id="IPR049261">
    <property type="entry name" value="RecA-like_C"/>
</dbReference>
<dbReference type="PANTHER" id="PTHR45900">
    <property type="entry name" value="RECA"/>
    <property type="match status" value="1"/>
</dbReference>
<dbReference type="AlphaFoldDB" id="A0A0H5D2F3"/>
<dbReference type="PROSITE" id="PS50162">
    <property type="entry name" value="RECA_2"/>
    <property type="match status" value="1"/>
</dbReference>
<dbReference type="GeneID" id="78396672"/>
<keyword evidence="3 10" id="KW-0547">Nucleotide-binding</keyword>
<dbReference type="GO" id="GO:0005829">
    <property type="term" value="C:cytosol"/>
    <property type="evidence" value="ECO:0007669"/>
    <property type="project" value="TreeGrafter"/>
</dbReference>
<dbReference type="PROSITE" id="PS50163">
    <property type="entry name" value="RECA_3"/>
    <property type="match status" value="1"/>
</dbReference>
<dbReference type="InterPro" id="IPR013765">
    <property type="entry name" value="DNA_recomb/repair_RecA"/>
</dbReference>
<dbReference type="OrthoDB" id="9776733at2"/>
<keyword evidence="4 10" id="KW-0227">DNA damage</keyword>
<dbReference type="GO" id="GO:0140664">
    <property type="term" value="F:ATP-dependent DNA damage sensor activity"/>
    <property type="evidence" value="ECO:0007669"/>
    <property type="project" value="InterPro"/>
</dbReference>
<dbReference type="CDD" id="cd00983">
    <property type="entry name" value="RecA"/>
    <property type="match status" value="1"/>
</dbReference>
<dbReference type="Pfam" id="PF00154">
    <property type="entry name" value="RecA_N"/>
    <property type="match status" value="1"/>
</dbReference>
<dbReference type="FunFam" id="3.40.50.300:FF:000087">
    <property type="entry name" value="Recombinase RecA"/>
    <property type="match status" value="1"/>
</dbReference>
<keyword evidence="7 10" id="KW-0233">DNA recombination</keyword>
<keyword evidence="16" id="KW-1185">Reference proteome</keyword>
<dbReference type="InterPro" id="IPR049428">
    <property type="entry name" value="RecA-like_N"/>
</dbReference>
<evidence type="ECO:0000256" key="3">
    <source>
        <dbReference type="ARBA" id="ARBA00022741"/>
    </source>
</evidence>
<dbReference type="PANTHER" id="PTHR45900:SF1">
    <property type="entry name" value="MITOCHONDRIAL DNA REPAIR PROTEIN RECA HOMOLOG-RELATED"/>
    <property type="match status" value="1"/>
</dbReference>
<evidence type="ECO:0000313" key="15">
    <source>
        <dbReference type="EMBL" id="CRL11321.1"/>
    </source>
</evidence>
<keyword evidence="10" id="KW-0963">Cytoplasm</keyword>
<dbReference type="NCBIfam" id="TIGR02012">
    <property type="entry name" value="tigrfam_recA"/>
    <property type="match status" value="1"/>
</dbReference>
<comment type="function">
    <text evidence="10">Can catalyze the hydrolysis of ATP in the presence of single-stranded DNA, the ATP-dependent uptake of single-stranded DNA by duplex DNA, and the ATP-dependent hybridization of homologous single-stranded DNAs. It interacts with LexA causing its activation and leading to its autocatalytic cleavage.</text>
</comment>
<dbReference type="GO" id="GO:0005524">
    <property type="term" value="F:ATP binding"/>
    <property type="evidence" value="ECO:0007669"/>
    <property type="project" value="UniProtKB-UniRule"/>
</dbReference>
<dbReference type="InterPro" id="IPR020588">
    <property type="entry name" value="RecA_ATP-bd"/>
</dbReference>
<evidence type="ECO:0000256" key="12">
    <source>
        <dbReference type="RuleBase" id="RU004527"/>
    </source>
</evidence>
<dbReference type="GO" id="GO:0009432">
    <property type="term" value="P:SOS response"/>
    <property type="evidence" value="ECO:0007669"/>
    <property type="project" value="UniProtKB-UniRule"/>
</dbReference>
<proteinExistence type="inferred from homology"/>
<dbReference type="GO" id="GO:0006310">
    <property type="term" value="P:DNA recombination"/>
    <property type="evidence" value="ECO:0007669"/>
    <property type="project" value="UniProtKB-UniRule"/>
</dbReference>
<dbReference type="Pfam" id="PF21096">
    <property type="entry name" value="RecA_C"/>
    <property type="match status" value="1"/>
</dbReference>
<keyword evidence="6 10" id="KW-0238">DNA-binding</keyword>
<gene>
    <name evidence="10 15" type="primary">recA</name>
    <name evidence="15" type="ORF">NIT7321_02175</name>
</gene>
<comment type="subcellular location">
    <subcellularLocation>
        <location evidence="10">Cytoplasm</location>
    </subcellularLocation>
</comment>
<dbReference type="RefSeq" id="WP_008560254.1">
    <property type="nucleotide sequence ID" value="NZ_BSKQ01000001.1"/>
</dbReference>
<dbReference type="SUPFAM" id="SSF54752">
    <property type="entry name" value="RecA protein, C-terminal domain"/>
    <property type="match status" value="1"/>
</dbReference>
<dbReference type="InterPro" id="IPR027417">
    <property type="entry name" value="P-loop_NTPase"/>
</dbReference>
<dbReference type="InterPro" id="IPR020587">
    <property type="entry name" value="RecA_monomer-monomer_interface"/>
</dbReference>
<dbReference type="GO" id="GO:0003697">
    <property type="term" value="F:single-stranded DNA binding"/>
    <property type="evidence" value="ECO:0007669"/>
    <property type="project" value="UniProtKB-UniRule"/>
</dbReference>
<dbReference type="GO" id="GO:0006281">
    <property type="term" value="P:DNA repair"/>
    <property type="evidence" value="ECO:0007669"/>
    <property type="project" value="UniProtKB-UniRule"/>
</dbReference>
<evidence type="ECO:0000313" key="16">
    <source>
        <dbReference type="Proteomes" id="UP000043764"/>
    </source>
</evidence>
<feature type="domain" description="RecA family profile 2" evidence="14">
    <location>
        <begin position="211"/>
        <end position="284"/>
    </location>
</feature>
<feature type="domain" description="RecA family profile 1" evidence="13">
    <location>
        <begin position="47"/>
        <end position="206"/>
    </location>
</feature>
<evidence type="ECO:0000256" key="4">
    <source>
        <dbReference type="ARBA" id="ARBA00022763"/>
    </source>
</evidence>
<evidence type="ECO:0000256" key="5">
    <source>
        <dbReference type="ARBA" id="ARBA00022840"/>
    </source>
</evidence>
<dbReference type="InterPro" id="IPR020584">
    <property type="entry name" value="DNA_recomb/repair_RecA_CS"/>
</dbReference>
<feature type="binding site" evidence="10">
    <location>
        <begin position="77"/>
        <end position="84"/>
    </location>
    <ligand>
        <name>ATP</name>
        <dbReference type="ChEBI" id="CHEBI:30616"/>
    </ligand>
</feature>
<evidence type="ECO:0000256" key="9">
    <source>
        <dbReference type="ARBA" id="ARBA00023236"/>
    </source>
</evidence>
<organism evidence="15 16">
    <name type="scientific">Phaeobacter italicus</name>
    <dbReference type="NCBI Taxonomy" id="481446"/>
    <lineage>
        <taxon>Bacteria</taxon>
        <taxon>Pseudomonadati</taxon>
        <taxon>Pseudomonadota</taxon>
        <taxon>Alphaproteobacteria</taxon>
        <taxon>Rhodobacterales</taxon>
        <taxon>Roseobacteraceae</taxon>
        <taxon>Phaeobacter</taxon>
    </lineage>
</organism>
<dbReference type="EMBL" id="CVRL01000025">
    <property type="protein sequence ID" value="CRL11321.1"/>
    <property type="molecule type" value="Genomic_DNA"/>
</dbReference>
<evidence type="ECO:0000256" key="8">
    <source>
        <dbReference type="ARBA" id="ARBA00023204"/>
    </source>
</evidence>
<dbReference type="Proteomes" id="UP000043764">
    <property type="component" value="Unassembled WGS sequence"/>
</dbReference>
<protein>
    <recommendedName>
        <fullName evidence="2 10">Protein RecA</fullName>
    </recommendedName>
    <alternativeName>
        <fullName evidence="10 11">Recombinase A</fullName>
    </alternativeName>
</protein>
<dbReference type="InterPro" id="IPR003593">
    <property type="entry name" value="AAA+_ATPase"/>
</dbReference>
<evidence type="ECO:0000259" key="13">
    <source>
        <dbReference type="PROSITE" id="PS50162"/>
    </source>
</evidence>